<dbReference type="EMBL" id="KZ308183">
    <property type="protein sequence ID" value="KAG8224083.1"/>
    <property type="molecule type" value="Genomic_DNA"/>
</dbReference>
<reference evidence="8" key="1">
    <citation type="submission" date="2013-04" db="EMBL/GenBank/DDBJ databases">
        <authorList>
            <person name="Qu J."/>
            <person name="Murali S.C."/>
            <person name="Bandaranaike D."/>
            <person name="Bellair M."/>
            <person name="Blankenburg K."/>
            <person name="Chao H."/>
            <person name="Dinh H."/>
            <person name="Doddapaneni H."/>
            <person name="Downs B."/>
            <person name="Dugan-Rocha S."/>
            <person name="Elkadiri S."/>
            <person name="Gnanaolivu R.D."/>
            <person name="Hernandez B."/>
            <person name="Javaid M."/>
            <person name="Jayaseelan J.C."/>
            <person name="Lee S."/>
            <person name="Li M."/>
            <person name="Ming W."/>
            <person name="Munidasa M."/>
            <person name="Muniz J."/>
            <person name="Nguyen L."/>
            <person name="Ongeri F."/>
            <person name="Osuji N."/>
            <person name="Pu L.-L."/>
            <person name="Puazo M."/>
            <person name="Qu C."/>
            <person name="Quiroz J."/>
            <person name="Raj R."/>
            <person name="Weissenberger G."/>
            <person name="Xin Y."/>
            <person name="Zou X."/>
            <person name="Han Y."/>
            <person name="Richards S."/>
            <person name="Worley K."/>
            <person name="Muzny D."/>
            <person name="Gibbs R."/>
        </authorList>
    </citation>
    <scope>NUCLEOTIDE SEQUENCE</scope>
    <source>
        <strain evidence="8">Sampled in the wild</strain>
    </source>
</reference>
<gene>
    <name evidence="5" type="primary">Ciao1</name>
    <name evidence="8" type="ORF">J437_LFUL001160</name>
</gene>
<feature type="repeat" description="WD" evidence="7">
    <location>
        <begin position="131"/>
        <end position="172"/>
    </location>
</feature>
<feature type="binding site" evidence="6">
    <location>
        <position position="499"/>
    </location>
    <ligand>
        <name>a divalent metal cation</name>
        <dbReference type="ChEBI" id="CHEBI:60240"/>
        <label>1</label>
    </ligand>
</feature>
<comment type="function">
    <text evidence="5">Essential component of the cytosolic iron-sulfur (Fe/S) protein assembly machinery. Required for the maturation of extramitochondrial Fe/S proteins.</text>
</comment>
<dbReference type="Gene3D" id="2.130.10.10">
    <property type="entry name" value="YVTN repeat-like/Quinoprotein amine dehydrogenase"/>
    <property type="match status" value="2"/>
</dbReference>
<dbReference type="HAMAP" id="MF_03037">
    <property type="entry name" value="ciao1"/>
    <property type="match status" value="1"/>
</dbReference>
<evidence type="ECO:0000256" key="1">
    <source>
        <dbReference type="ARBA" id="ARBA00006964"/>
    </source>
</evidence>
<dbReference type="SUPFAM" id="SSF102705">
    <property type="entry name" value="NIF3 (NGG1p interacting factor 3)-like"/>
    <property type="match status" value="1"/>
</dbReference>
<evidence type="ECO:0000313" key="9">
    <source>
        <dbReference type="Proteomes" id="UP000792457"/>
    </source>
</evidence>
<dbReference type="CDD" id="cd00200">
    <property type="entry name" value="WD40"/>
    <property type="match status" value="1"/>
</dbReference>
<evidence type="ECO:0000313" key="8">
    <source>
        <dbReference type="EMBL" id="KAG8224083.1"/>
    </source>
</evidence>
<dbReference type="InterPro" id="IPR002678">
    <property type="entry name" value="DUF34/NIF3"/>
</dbReference>
<dbReference type="InterPro" id="IPR019775">
    <property type="entry name" value="WD40_repeat_CS"/>
</dbReference>
<comment type="similarity">
    <text evidence="5">Belongs to the WD repeat CIA1 family.</text>
</comment>
<comment type="caution">
    <text evidence="8">The sequence shown here is derived from an EMBL/GenBank/DDBJ whole genome shotgun (WGS) entry which is preliminary data.</text>
</comment>
<organism evidence="8 9">
    <name type="scientific">Ladona fulva</name>
    <name type="common">Scarce chaser dragonfly</name>
    <name type="synonym">Libellula fulva</name>
    <dbReference type="NCBI Taxonomy" id="123851"/>
    <lineage>
        <taxon>Eukaryota</taxon>
        <taxon>Metazoa</taxon>
        <taxon>Ecdysozoa</taxon>
        <taxon>Arthropoda</taxon>
        <taxon>Hexapoda</taxon>
        <taxon>Insecta</taxon>
        <taxon>Pterygota</taxon>
        <taxon>Palaeoptera</taxon>
        <taxon>Odonata</taxon>
        <taxon>Epiprocta</taxon>
        <taxon>Anisoptera</taxon>
        <taxon>Libelluloidea</taxon>
        <taxon>Libellulidae</taxon>
        <taxon>Ladona</taxon>
    </lineage>
</organism>
<keyword evidence="3" id="KW-0677">Repeat</keyword>
<comment type="function">
    <text evidence="4">Key component of the cytosolic iron-sulfur protein assembly (CIA) complex, a multiprotein complex that mediates the incorporation of iron-sulfur cluster into extramitochondrial Fe/S proteins. As a CIA complex component, interacts specifically with CIAO2A or CIAO2B and MMS19 to assist different branches of iron-sulfur protein assembly, depending of its interactors. The complex CIAO1:CIAO2B:MMS19 binds to and facilitates the assembly of most cytosolic-nuclear Fe/S proteins. CIAO1:CIAO2A specifically matures ACO1 and stabilizes IREB2. Seems to specifically modulate the transactivation activity of WT1. As part of the mitotic spindle-associated MMXD complex it may play a role in chromosome segregation.</text>
</comment>
<evidence type="ECO:0000256" key="4">
    <source>
        <dbReference type="ARBA" id="ARBA00060126"/>
    </source>
</evidence>
<dbReference type="GO" id="GO:0097361">
    <property type="term" value="C:cytosolic [4Fe-4S] assembly targeting complex"/>
    <property type="evidence" value="ECO:0007669"/>
    <property type="project" value="InterPro"/>
</dbReference>
<feature type="binding site" evidence="6">
    <location>
        <position position="461"/>
    </location>
    <ligand>
        <name>a divalent metal cation</name>
        <dbReference type="ChEBI" id="CHEBI:60240"/>
        <label>1</label>
    </ligand>
</feature>
<keyword evidence="6" id="KW-0479">Metal-binding</keyword>
<dbReference type="InterPro" id="IPR036322">
    <property type="entry name" value="WD40_repeat_dom_sf"/>
</dbReference>
<dbReference type="InterPro" id="IPR015943">
    <property type="entry name" value="WD40/YVTN_repeat-like_dom_sf"/>
</dbReference>
<dbReference type="Gene3D" id="3.40.1390.30">
    <property type="entry name" value="NIF3 (NGG1p interacting factor 3)-like"/>
    <property type="match status" value="1"/>
</dbReference>
<comment type="similarity">
    <text evidence="1">Belongs to the GTP cyclohydrolase I type 2/NIF3 family.</text>
</comment>
<dbReference type="SMART" id="SM00320">
    <property type="entry name" value="WD40"/>
    <property type="match status" value="6"/>
</dbReference>
<evidence type="ECO:0000256" key="7">
    <source>
        <dbReference type="PROSITE-ProRule" id="PRU00221"/>
    </source>
</evidence>
<evidence type="ECO:0000256" key="3">
    <source>
        <dbReference type="ARBA" id="ARBA00022737"/>
    </source>
</evidence>
<keyword evidence="9" id="KW-1185">Reference proteome</keyword>
<dbReference type="Pfam" id="PF00400">
    <property type="entry name" value="WD40"/>
    <property type="match status" value="6"/>
</dbReference>
<dbReference type="PROSITE" id="PS00678">
    <property type="entry name" value="WD_REPEATS_1"/>
    <property type="match status" value="1"/>
</dbReference>
<keyword evidence="2 7" id="KW-0853">WD repeat</keyword>
<feature type="repeat" description="WD" evidence="7">
    <location>
        <begin position="24"/>
        <end position="55"/>
    </location>
</feature>
<dbReference type="AlphaFoldDB" id="A0A8K0K176"/>
<reference evidence="8" key="2">
    <citation type="submission" date="2017-10" db="EMBL/GenBank/DDBJ databases">
        <title>Ladona fulva Genome sequencing and assembly.</title>
        <authorList>
            <person name="Murali S."/>
            <person name="Richards S."/>
            <person name="Bandaranaike D."/>
            <person name="Bellair M."/>
            <person name="Blankenburg K."/>
            <person name="Chao H."/>
            <person name="Dinh H."/>
            <person name="Doddapaneni H."/>
            <person name="Dugan-Rocha S."/>
            <person name="Elkadiri S."/>
            <person name="Gnanaolivu R."/>
            <person name="Hernandez B."/>
            <person name="Skinner E."/>
            <person name="Javaid M."/>
            <person name="Lee S."/>
            <person name="Li M."/>
            <person name="Ming W."/>
            <person name="Munidasa M."/>
            <person name="Muniz J."/>
            <person name="Nguyen L."/>
            <person name="Hughes D."/>
            <person name="Osuji N."/>
            <person name="Pu L.-L."/>
            <person name="Puazo M."/>
            <person name="Qu C."/>
            <person name="Quiroz J."/>
            <person name="Raj R."/>
            <person name="Weissenberger G."/>
            <person name="Xin Y."/>
            <person name="Zou X."/>
            <person name="Han Y."/>
            <person name="Worley K."/>
            <person name="Muzny D."/>
            <person name="Gibbs R."/>
        </authorList>
    </citation>
    <scope>NUCLEOTIDE SEQUENCE</scope>
    <source>
        <strain evidence="8">Sampled in the wild</strain>
    </source>
</reference>
<feature type="repeat" description="WD" evidence="7">
    <location>
        <begin position="182"/>
        <end position="213"/>
    </location>
</feature>
<dbReference type="InterPro" id="IPR036069">
    <property type="entry name" value="DUF34/NIF3_sf"/>
</dbReference>
<dbReference type="Pfam" id="PF01784">
    <property type="entry name" value="DUF34_NIF3"/>
    <property type="match status" value="1"/>
</dbReference>
<dbReference type="OrthoDB" id="284782at2759"/>
<dbReference type="InterPro" id="IPR001680">
    <property type="entry name" value="WD40_rpt"/>
</dbReference>
<feature type="repeat" description="WD" evidence="7">
    <location>
        <begin position="78"/>
        <end position="110"/>
    </location>
</feature>
<sequence length="535" mass="58333">MLETFVNLSSNQGNMGRLELLQTLSGHQGRVWNVAWNPRGDILASCGEDKTIRLWTTEGTSGQGDSIVGNWVCRSTLVDAHQRTIRAVAWSPCGNRLASASFDATTAVWERRIQQSGGLIRGKEFECVATLEGHESEVKSVSWARSGRLLATCSRDRSVWIWEVENGEDEELEGEFECAAVLNSHSQDVKRVAWHPERDLLASASYDDTVRLYMEDQAHGEWSEIAVLSSHTSTVWGLSWEVQRGEKTEVGCRLATCGGDGSVKIWQEFGPNNTEGVAPGPNGYPTWKCICTLSGHHGGRPVYDVSWCPCTGYIATACGDDAIRIFGEAVGGDSIDFGTPSVELLATQRSAHLQDVNSVTWNPTVPGLKGALCSARMSSGAEKGLSTSSQEKGLLIKDIVAKLESWAPLRLAGSWDKVGLQVEPSGSSNRVTSVMLTNDLTEAVVEEAVAKGSIGMIISYHPPIFQALKTLTNRTWKERVIRTCIENKIAVYSPHTAWDAVNGGVNDWLASAFGESLTILIARCNCPNNFEEKKN</sequence>
<dbReference type="GO" id="GO:0046872">
    <property type="term" value="F:metal ion binding"/>
    <property type="evidence" value="ECO:0007669"/>
    <property type="project" value="UniProtKB-KW"/>
</dbReference>
<dbReference type="FunFam" id="3.40.1390.30:FF:000001">
    <property type="entry name" value="GTP cyclohydrolase 1 type 2"/>
    <property type="match status" value="1"/>
</dbReference>
<proteinExistence type="inferred from homology"/>
<dbReference type="Proteomes" id="UP000792457">
    <property type="component" value="Unassembled WGS sequence"/>
</dbReference>
<dbReference type="FunFam" id="2.130.10.10:FF:000136">
    <property type="entry name" value="Probable cytosolic iron-sulfur protein assembly protein CIAO1"/>
    <property type="match status" value="1"/>
</dbReference>
<name>A0A8K0K176_LADFU</name>
<protein>
    <recommendedName>
        <fullName evidence="5">Probable cytosolic iron-sulfur protein assembly protein Ciao1</fullName>
    </recommendedName>
</protein>
<evidence type="ECO:0000256" key="6">
    <source>
        <dbReference type="PIRSR" id="PIRSR602678-1"/>
    </source>
</evidence>
<accession>A0A8K0K176</accession>
<dbReference type="SUPFAM" id="SSF50978">
    <property type="entry name" value="WD40 repeat-like"/>
    <property type="match status" value="1"/>
</dbReference>
<dbReference type="InterPro" id="IPR028608">
    <property type="entry name" value="CIAO1/Cia1"/>
</dbReference>
<dbReference type="PANTHER" id="PTHR19920">
    <property type="entry name" value="WD40 PROTEIN CIAO1"/>
    <property type="match status" value="1"/>
</dbReference>
<dbReference type="PROSITE" id="PS50082">
    <property type="entry name" value="WD_REPEATS_2"/>
    <property type="match status" value="4"/>
</dbReference>
<dbReference type="GO" id="GO:0016226">
    <property type="term" value="P:iron-sulfur cluster assembly"/>
    <property type="evidence" value="ECO:0007669"/>
    <property type="project" value="UniProtKB-UniRule"/>
</dbReference>
<dbReference type="PROSITE" id="PS50294">
    <property type="entry name" value="WD_REPEATS_REGION"/>
    <property type="match status" value="4"/>
</dbReference>
<evidence type="ECO:0000256" key="2">
    <source>
        <dbReference type="ARBA" id="ARBA00022574"/>
    </source>
</evidence>
<dbReference type="PANTHER" id="PTHR19920:SF0">
    <property type="entry name" value="CYTOSOLIC IRON-SULFUR PROTEIN ASSEMBLY PROTEIN CIAO1-RELATED"/>
    <property type="match status" value="1"/>
</dbReference>
<evidence type="ECO:0000256" key="5">
    <source>
        <dbReference type="HAMAP-Rule" id="MF_03037"/>
    </source>
</evidence>